<evidence type="ECO:0000256" key="1">
    <source>
        <dbReference type="SAM" id="Coils"/>
    </source>
</evidence>
<accession>A0A7M1RX84</accession>
<feature type="region of interest" description="Disordered" evidence="2">
    <location>
        <begin position="1"/>
        <end position="92"/>
    </location>
</feature>
<dbReference type="Proteomes" id="UP000593772">
    <property type="component" value="Segment"/>
</dbReference>
<proteinExistence type="predicted"/>
<feature type="compositionally biased region" description="Basic and acidic residues" evidence="2">
    <location>
        <begin position="53"/>
        <end position="64"/>
    </location>
</feature>
<dbReference type="RefSeq" id="YP_010111211.1">
    <property type="nucleotide sequence ID" value="NC_055879.1"/>
</dbReference>
<dbReference type="KEGG" id="vg:65129546"/>
<feature type="coiled-coil region" evidence="1">
    <location>
        <begin position="264"/>
        <end position="291"/>
    </location>
</feature>
<keyword evidence="4" id="KW-1185">Reference proteome</keyword>
<reference evidence="3 4" key="1">
    <citation type="submission" date="2020-07" db="EMBL/GenBank/DDBJ databases">
        <title>Taxonomic proposal: Crassvirales, a new order of highly abundant and diverse bacterial viruses.</title>
        <authorList>
            <person name="Shkoporov A.N."/>
            <person name="Stockdale S.R."/>
            <person name="Guerin E."/>
            <person name="Ross R.P."/>
            <person name="Hill C."/>
        </authorList>
    </citation>
    <scope>NUCLEOTIDE SEQUENCE [LARGE SCALE GENOMIC DNA]</scope>
</reference>
<dbReference type="EMBL" id="MT774386">
    <property type="protein sequence ID" value="QOR59053.1"/>
    <property type="molecule type" value="Genomic_DNA"/>
</dbReference>
<evidence type="ECO:0000313" key="3">
    <source>
        <dbReference type="EMBL" id="QOR59053.1"/>
    </source>
</evidence>
<name>A0A7M1RX84_9CAUD</name>
<dbReference type="GeneID" id="65129546"/>
<keyword evidence="1" id="KW-0175">Coiled coil</keyword>
<feature type="compositionally biased region" description="Low complexity" evidence="2">
    <location>
        <begin position="20"/>
        <end position="35"/>
    </location>
</feature>
<sequence>MLTLDFGFNANPTDSGTEPVTDLDTGVTGTVGSDGNIIPPIDEPNNDGQDNNGKTDGDGKKDDVNNPVANADDKDGNDDGNKDDGNDLAVEPGSVVTIGEDTYTVDAEGNLVDKNNKVFKEAKDVKDFLKQFEVDDADNTENVIDVAKIIEKVGFEVTDENDKPITFENTPDGVASYINEILDAKRTEYAQAGVQQLIDKFPIVSDFLNYYVANGNSYEGFGQVRDRSTITIDENNTAQQEAIVREAFKESGKVGSIDDYISFLKSTNRLLDAAKQDLATLQENDKRVKAEQAEAAQRKIEEDKKAEIAYWGKVKSAIDKKEIAGYKIPETILINKNGKQSAATADDFFNYLYQVDDKGYSRYERELMETPEEEQLQNDLLRAYLKFTGGNYSNLVDLAIASEKTKTLRLKAAEQRRKSSIKITKPAANKKIGDNIADVLGYV</sequence>
<protein>
    <submittedName>
        <fullName evidence="3">Uncharacterized protein</fullName>
    </submittedName>
</protein>
<organism evidence="3 4">
    <name type="scientific">uncultured phage cr110_1</name>
    <dbReference type="NCBI Taxonomy" id="2772070"/>
    <lineage>
        <taxon>Viruses</taxon>
        <taxon>Duplodnaviria</taxon>
        <taxon>Heunggongvirae</taxon>
        <taxon>Uroviricota</taxon>
        <taxon>Caudoviricetes</taxon>
        <taxon>Crassvirales</taxon>
        <taxon>Intestiviridae</taxon>
        <taxon>Crudevirinae</taxon>
        <taxon>Delmidovirus</taxon>
        <taxon>Delmidovirus intestinihominis</taxon>
    </lineage>
</organism>
<evidence type="ECO:0000313" key="4">
    <source>
        <dbReference type="Proteomes" id="UP000593772"/>
    </source>
</evidence>
<evidence type="ECO:0000256" key="2">
    <source>
        <dbReference type="SAM" id="MobiDB-lite"/>
    </source>
</evidence>
<feature type="compositionally biased region" description="Basic and acidic residues" evidence="2">
    <location>
        <begin position="71"/>
        <end position="85"/>
    </location>
</feature>